<sequence>MATRRTVSSKSVSPKDELPSSPKPKQFAPNQTTVPKGVLFKLLFFTAMMIVAPLASYFLTIDNVFNGNATYSGATAAVVANVVLIGYVIVAFQEESAEDSKKKR</sequence>
<dbReference type="STRING" id="1160509.A0A3N4I5M3"/>
<evidence type="ECO:0000256" key="7">
    <source>
        <dbReference type="SAM" id="MobiDB-lite"/>
    </source>
</evidence>
<feature type="transmembrane region" description="Helical" evidence="6">
    <location>
        <begin position="71"/>
        <end position="92"/>
    </location>
</feature>
<feature type="short sequence motif" description="Prevents secretion from ER" evidence="6">
    <location>
        <begin position="101"/>
        <end position="104"/>
    </location>
</feature>
<name>A0A3N4I5M3_ASCIM</name>
<reference evidence="8 9" key="1">
    <citation type="journal article" date="2018" name="Nat. Ecol. Evol.">
        <title>Pezizomycetes genomes reveal the molecular basis of ectomycorrhizal truffle lifestyle.</title>
        <authorList>
            <person name="Murat C."/>
            <person name="Payen T."/>
            <person name="Noel B."/>
            <person name="Kuo A."/>
            <person name="Morin E."/>
            <person name="Chen J."/>
            <person name="Kohler A."/>
            <person name="Krizsan K."/>
            <person name="Balestrini R."/>
            <person name="Da Silva C."/>
            <person name="Montanini B."/>
            <person name="Hainaut M."/>
            <person name="Levati E."/>
            <person name="Barry K.W."/>
            <person name="Belfiori B."/>
            <person name="Cichocki N."/>
            <person name="Clum A."/>
            <person name="Dockter R.B."/>
            <person name="Fauchery L."/>
            <person name="Guy J."/>
            <person name="Iotti M."/>
            <person name="Le Tacon F."/>
            <person name="Lindquist E.A."/>
            <person name="Lipzen A."/>
            <person name="Malagnac F."/>
            <person name="Mello A."/>
            <person name="Molinier V."/>
            <person name="Miyauchi S."/>
            <person name="Poulain J."/>
            <person name="Riccioni C."/>
            <person name="Rubini A."/>
            <person name="Sitrit Y."/>
            <person name="Splivallo R."/>
            <person name="Traeger S."/>
            <person name="Wang M."/>
            <person name="Zifcakova L."/>
            <person name="Wipf D."/>
            <person name="Zambonelli A."/>
            <person name="Paolocci F."/>
            <person name="Nowrousian M."/>
            <person name="Ottonello S."/>
            <person name="Baldrian P."/>
            <person name="Spatafora J.W."/>
            <person name="Henrissat B."/>
            <person name="Nagy L.G."/>
            <person name="Aury J.M."/>
            <person name="Wincker P."/>
            <person name="Grigoriev I.V."/>
            <person name="Bonfante P."/>
            <person name="Martin F.M."/>
        </authorList>
    </citation>
    <scope>NUCLEOTIDE SEQUENCE [LARGE SCALE GENOMIC DNA]</scope>
    <source>
        <strain evidence="8 9">RN42</strain>
    </source>
</reference>
<evidence type="ECO:0000256" key="1">
    <source>
        <dbReference type="ARBA" id="ARBA00022692"/>
    </source>
</evidence>
<evidence type="ECO:0000256" key="5">
    <source>
        <dbReference type="ARBA" id="ARBA00023329"/>
    </source>
</evidence>
<dbReference type="InterPro" id="IPR019013">
    <property type="entry name" value="Vma21"/>
</dbReference>
<feature type="region of interest" description="Disordered" evidence="7">
    <location>
        <begin position="1"/>
        <end position="31"/>
    </location>
</feature>
<evidence type="ECO:0000256" key="6">
    <source>
        <dbReference type="HAMAP-Rule" id="MF_03058"/>
    </source>
</evidence>
<dbReference type="AlphaFoldDB" id="A0A3N4I5M3"/>
<comment type="subcellular location">
    <subcellularLocation>
        <location evidence="6">Endoplasmic reticulum membrane</location>
        <topology evidence="6">Multi-pass membrane protein</topology>
    </subcellularLocation>
    <subcellularLocation>
        <location evidence="6">Endoplasmic reticulum-Golgi intermediate compartment membrane</location>
        <topology evidence="6">Multi-pass membrane protein</topology>
    </subcellularLocation>
    <subcellularLocation>
        <location evidence="6">Cytoplasmic vesicle</location>
        <location evidence="6">COPII-coated vesicle membrane</location>
        <topology evidence="6">Multi-pass membrane protein</topology>
    </subcellularLocation>
</comment>
<dbReference type="Pfam" id="PF09446">
    <property type="entry name" value="VMA21"/>
    <property type="match status" value="1"/>
</dbReference>
<organism evidence="8 9">
    <name type="scientific">Ascobolus immersus RN42</name>
    <dbReference type="NCBI Taxonomy" id="1160509"/>
    <lineage>
        <taxon>Eukaryota</taxon>
        <taxon>Fungi</taxon>
        <taxon>Dikarya</taxon>
        <taxon>Ascomycota</taxon>
        <taxon>Pezizomycotina</taxon>
        <taxon>Pezizomycetes</taxon>
        <taxon>Pezizales</taxon>
        <taxon>Ascobolaceae</taxon>
        <taxon>Ascobolus</taxon>
    </lineage>
</organism>
<comment type="similarity">
    <text evidence="6">Belongs to the VMA21 family.</text>
</comment>
<feature type="compositionally biased region" description="Polar residues" evidence="7">
    <location>
        <begin position="1"/>
        <end position="12"/>
    </location>
</feature>
<evidence type="ECO:0000256" key="4">
    <source>
        <dbReference type="ARBA" id="ARBA00023136"/>
    </source>
</evidence>
<dbReference type="GO" id="GO:0005789">
    <property type="term" value="C:endoplasmic reticulum membrane"/>
    <property type="evidence" value="ECO:0007669"/>
    <property type="project" value="UniProtKB-SubCell"/>
</dbReference>
<gene>
    <name evidence="8" type="ORF">BJ508DRAFT_225873</name>
</gene>
<dbReference type="GO" id="GO:0070072">
    <property type="term" value="P:vacuolar proton-transporting V-type ATPase complex assembly"/>
    <property type="evidence" value="ECO:0007669"/>
    <property type="project" value="UniProtKB-UniRule"/>
</dbReference>
<evidence type="ECO:0000313" key="8">
    <source>
        <dbReference type="EMBL" id="RPA81369.1"/>
    </source>
</evidence>
<keyword evidence="5 6" id="KW-0968">Cytoplasmic vesicle</keyword>
<proteinExistence type="inferred from homology"/>
<dbReference type="GO" id="GO:0033116">
    <property type="term" value="C:endoplasmic reticulum-Golgi intermediate compartment membrane"/>
    <property type="evidence" value="ECO:0007669"/>
    <property type="project" value="UniProtKB-SubCell"/>
</dbReference>
<dbReference type="PANTHER" id="PTHR31792:SF3">
    <property type="entry name" value="VACUOLAR ATPASE ASSEMBLY INTEGRAL MEMBRANE PROTEIN VMA21"/>
    <property type="match status" value="1"/>
</dbReference>
<dbReference type="HAMAP" id="MF_03058">
    <property type="entry name" value="VMA21"/>
    <property type="match status" value="1"/>
</dbReference>
<dbReference type="Proteomes" id="UP000275078">
    <property type="component" value="Unassembled WGS sequence"/>
</dbReference>
<comment type="function">
    <text evidence="6">Required for the assembly of the V0 complex of the vacuolar ATPase (V-ATPase) in the endoplasmic reticulum.</text>
</comment>
<keyword evidence="9" id="KW-1185">Reference proteome</keyword>
<evidence type="ECO:0000256" key="2">
    <source>
        <dbReference type="ARBA" id="ARBA00022824"/>
    </source>
</evidence>
<dbReference type="PANTHER" id="PTHR31792">
    <property type="entry name" value="VACUOLAR ATPASE ASSEMBLY INTEGRAL MEMBRANE PROTEIN VMA21"/>
    <property type="match status" value="1"/>
</dbReference>
<feature type="transmembrane region" description="Helical" evidence="6">
    <location>
        <begin position="38"/>
        <end position="59"/>
    </location>
</feature>
<keyword evidence="2 6" id="KW-0256">Endoplasmic reticulum</keyword>
<keyword evidence="1 6" id="KW-0812">Transmembrane</keyword>
<dbReference type="GO" id="GO:0012507">
    <property type="term" value="C:ER to Golgi transport vesicle membrane"/>
    <property type="evidence" value="ECO:0007669"/>
    <property type="project" value="UniProtKB-SubCell"/>
</dbReference>
<keyword evidence="3 6" id="KW-1133">Transmembrane helix</keyword>
<dbReference type="OrthoDB" id="160405at2759"/>
<keyword evidence="4 6" id="KW-0472">Membrane</keyword>
<evidence type="ECO:0000313" key="9">
    <source>
        <dbReference type="Proteomes" id="UP000275078"/>
    </source>
</evidence>
<evidence type="ECO:0000256" key="3">
    <source>
        <dbReference type="ARBA" id="ARBA00022989"/>
    </source>
</evidence>
<protein>
    <submittedName>
        <fullName evidence="8">Vacuolar ATPase assembly integral membrane protein VMA21</fullName>
    </submittedName>
</protein>
<dbReference type="EMBL" id="ML119680">
    <property type="protein sequence ID" value="RPA81369.1"/>
    <property type="molecule type" value="Genomic_DNA"/>
</dbReference>
<accession>A0A3N4I5M3</accession>